<reference evidence="2 3" key="1">
    <citation type="submission" date="2019-12" db="EMBL/GenBank/DDBJ databases">
        <authorList>
            <person name="Floudas D."/>
            <person name="Bentzer J."/>
            <person name="Ahren D."/>
            <person name="Johansson T."/>
            <person name="Persson P."/>
            <person name="Tunlid A."/>
        </authorList>
    </citation>
    <scope>NUCLEOTIDE SEQUENCE [LARGE SCALE GENOMIC DNA]</scope>
    <source>
        <strain evidence="2 3">CBS 102.39</strain>
    </source>
</reference>
<comment type="caution">
    <text evidence="2">The sequence shown here is derived from an EMBL/GenBank/DDBJ whole genome shotgun (WGS) entry which is preliminary data.</text>
</comment>
<feature type="compositionally biased region" description="Basic and acidic residues" evidence="1">
    <location>
        <begin position="9"/>
        <end position="26"/>
    </location>
</feature>
<proteinExistence type="predicted"/>
<evidence type="ECO:0000313" key="2">
    <source>
        <dbReference type="EMBL" id="KAF4623764.1"/>
    </source>
</evidence>
<dbReference type="AlphaFoldDB" id="A0A8H4R565"/>
<evidence type="ECO:0000313" key="3">
    <source>
        <dbReference type="Proteomes" id="UP000521872"/>
    </source>
</evidence>
<accession>A0A8H4R565</accession>
<keyword evidence="3" id="KW-1185">Reference proteome</keyword>
<dbReference type="Proteomes" id="UP000521872">
    <property type="component" value="Unassembled WGS sequence"/>
</dbReference>
<feature type="region of interest" description="Disordered" evidence="1">
    <location>
        <begin position="1"/>
        <end position="36"/>
    </location>
</feature>
<feature type="region of interest" description="Disordered" evidence="1">
    <location>
        <begin position="51"/>
        <end position="74"/>
    </location>
</feature>
<protein>
    <submittedName>
        <fullName evidence="2">Uncharacterized protein</fullName>
    </submittedName>
</protein>
<evidence type="ECO:0000256" key="1">
    <source>
        <dbReference type="SAM" id="MobiDB-lite"/>
    </source>
</evidence>
<sequence>MACRTTMRGAERCQRREPLQSTERRHLQATSSFTAYHKGLDARQRARLVQGRAGHKPNGGTGTSYQSYSSSRSYQQRTAEAGGRHCVLQQPISRRGQGPVAEEYYIGITSLSSASASSGRPPHIRLCLAFASSTTAMLSPPNWLFRSLIRQQDVWSSFSGINFGRDLLGLLVDSRRFLDLNLCLRNVEHPGWRFGDRGFTRVQTSCALGHQRRWKEKFELVEGSST</sequence>
<feature type="compositionally biased region" description="Low complexity" evidence="1">
    <location>
        <begin position="63"/>
        <end position="74"/>
    </location>
</feature>
<dbReference type="EMBL" id="JAACJL010000001">
    <property type="protein sequence ID" value="KAF4623764.1"/>
    <property type="molecule type" value="Genomic_DNA"/>
</dbReference>
<name>A0A8H4R565_9AGAR</name>
<organism evidence="2 3">
    <name type="scientific">Agrocybe pediades</name>
    <dbReference type="NCBI Taxonomy" id="84607"/>
    <lineage>
        <taxon>Eukaryota</taxon>
        <taxon>Fungi</taxon>
        <taxon>Dikarya</taxon>
        <taxon>Basidiomycota</taxon>
        <taxon>Agaricomycotina</taxon>
        <taxon>Agaricomycetes</taxon>
        <taxon>Agaricomycetidae</taxon>
        <taxon>Agaricales</taxon>
        <taxon>Agaricineae</taxon>
        <taxon>Strophariaceae</taxon>
        <taxon>Agrocybe</taxon>
    </lineage>
</organism>
<gene>
    <name evidence="2" type="ORF">D9613_001278</name>
</gene>